<evidence type="ECO:0000313" key="2">
    <source>
        <dbReference type="EMBL" id="KAK6729887.1"/>
    </source>
</evidence>
<sequence>MHGFHKSPSPAKSRQVQKRPNREKVPGVRPCENQEHMSFPSLPQGFHLTSEMKSRTKLLKKRQLVDPDEEPGTIPKYSLHHHKVSSPVVVIQERNRVLGAPARRESY</sequence>
<dbReference type="Proteomes" id="UP001303046">
    <property type="component" value="Unassembled WGS sequence"/>
</dbReference>
<comment type="caution">
    <text evidence="2">The sequence shown here is derived from an EMBL/GenBank/DDBJ whole genome shotgun (WGS) entry which is preliminary data.</text>
</comment>
<gene>
    <name evidence="2" type="primary">Necator_chrI.g2881</name>
    <name evidence="2" type="ORF">RB195_006752</name>
</gene>
<evidence type="ECO:0000256" key="1">
    <source>
        <dbReference type="SAM" id="MobiDB-lite"/>
    </source>
</evidence>
<keyword evidence="3" id="KW-1185">Reference proteome</keyword>
<proteinExistence type="predicted"/>
<accession>A0ABR1BU22</accession>
<reference evidence="2 3" key="1">
    <citation type="submission" date="2023-08" db="EMBL/GenBank/DDBJ databases">
        <title>A Necator americanus chromosomal reference genome.</title>
        <authorList>
            <person name="Ilik V."/>
            <person name="Petrzelkova K.J."/>
            <person name="Pardy F."/>
            <person name="Fuh T."/>
            <person name="Niatou-Singa F.S."/>
            <person name="Gouil Q."/>
            <person name="Baker L."/>
            <person name="Ritchie M.E."/>
            <person name="Jex A.R."/>
            <person name="Gazzola D."/>
            <person name="Li H."/>
            <person name="Toshio Fujiwara R."/>
            <person name="Zhan B."/>
            <person name="Aroian R.V."/>
            <person name="Pafco B."/>
            <person name="Schwarz E.M."/>
        </authorList>
    </citation>
    <scope>NUCLEOTIDE SEQUENCE [LARGE SCALE GENOMIC DNA]</scope>
    <source>
        <strain evidence="2 3">Aroian</strain>
        <tissue evidence="2">Whole animal</tissue>
    </source>
</reference>
<name>A0ABR1BU22_NECAM</name>
<evidence type="ECO:0000313" key="3">
    <source>
        <dbReference type="Proteomes" id="UP001303046"/>
    </source>
</evidence>
<dbReference type="EMBL" id="JAVFWL010000001">
    <property type="protein sequence ID" value="KAK6729887.1"/>
    <property type="molecule type" value="Genomic_DNA"/>
</dbReference>
<organism evidence="2 3">
    <name type="scientific">Necator americanus</name>
    <name type="common">Human hookworm</name>
    <dbReference type="NCBI Taxonomy" id="51031"/>
    <lineage>
        <taxon>Eukaryota</taxon>
        <taxon>Metazoa</taxon>
        <taxon>Ecdysozoa</taxon>
        <taxon>Nematoda</taxon>
        <taxon>Chromadorea</taxon>
        <taxon>Rhabditida</taxon>
        <taxon>Rhabditina</taxon>
        <taxon>Rhabditomorpha</taxon>
        <taxon>Strongyloidea</taxon>
        <taxon>Ancylostomatidae</taxon>
        <taxon>Bunostominae</taxon>
        <taxon>Necator</taxon>
    </lineage>
</organism>
<feature type="region of interest" description="Disordered" evidence="1">
    <location>
        <begin position="1"/>
        <end position="46"/>
    </location>
</feature>
<protein>
    <submittedName>
        <fullName evidence="2">Uncharacterized protein</fullName>
    </submittedName>
</protein>